<keyword evidence="5 9" id="KW-0479">Metal-binding</keyword>
<dbReference type="Gene3D" id="3.30.540.10">
    <property type="entry name" value="Fructose-1,6-Bisphosphatase, subunit A, domain 1"/>
    <property type="match status" value="1"/>
</dbReference>
<dbReference type="GO" id="GO:0005829">
    <property type="term" value="C:cytosol"/>
    <property type="evidence" value="ECO:0007669"/>
    <property type="project" value="TreeGrafter"/>
</dbReference>
<feature type="binding site" evidence="9">
    <location>
        <position position="122"/>
    </location>
    <ligand>
        <name>Mg(2+)</name>
        <dbReference type="ChEBI" id="CHEBI:18420"/>
        <label>1</label>
    </ligand>
</feature>
<feature type="binding site" evidence="9">
    <location>
        <begin position="125"/>
        <end position="128"/>
    </location>
    <ligand>
        <name>substrate</name>
    </ligand>
</feature>
<keyword evidence="6 9" id="KW-0378">Hydrolase</keyword>
<dbReference type="GO" id="GO:0005986">
    <property type="term" value="P:sucrose biosynthetic process"/>
    <property type="evidence" value="ECO:0007669"/>
    <property type="project" value="TreeGrafter"/>
</dbReference>
<dbReference type="EMBL" id="LT960614">
    <property type="protein sequence ID" value="SON53586.1"/>
    <property type="molecule type" value="Genomic_DNA"/>
</dbReference>
<evidence type="ECO:0000313" key="14">
    <source>
        <dbReference type="Proteomes" id="UP000223606"/>
    </source>
</evidence>
<dbReference type="GO" id="GO:0030388">
    <property type="term" value="P:fructose 1,6-bisphosphate metabolic process"/>
    <property type="evidence" value="ECO:0007669"/>
    <property type="project" value="TreeGrafter"/>
</dbReference>
<dbReference type="PIRSF" id="PIRSF000904">
    <property type="entry name" value="FBPtase_SBPase"/>
    <property type="match status" value="1"/>
</dbReference>
<feature type="binding site" evidence="9">
    <location>
        <position position="125"/>
    </location>
    <ligand>
        <name>Mg(2+)</name>
        <dbReference type="ChEBI" id="CHEBI:18420"/>
        <label>2</label>
    </ligand>
</feature>
<sequence>MTMTAEPATSTAAAAPLLTLEEQLGAWPAGDADRQAVKALLLALAEAGKQVRGRLAEGALHGDPARIVGINSDGDKQKALDVEAHGIFVEASHKGGAAVIGSEEAEEPIAGDPNGRVAVAFDPIDGSSHIGIAGACGTLFSVLSLAADGEHFQQPGSAQLAAGYLVYGPETVFCYTLGAGVFMLTLDPVDGVFKGRQTPVVLPAKTAEIGVDLSFRRHWHERPTAYVDDCLLGKDGSRGADVRLRWMMAAVVDLHRILKQGGIFVLPADKRPENRVGRLRHVYEVNPMALLIEQAGGLATDGVGGRLLDRVPEGLHARAPIVAGSREEVERYLSF</sequence>
<dbReference type="PRINTS" id="PR00115">
    <property type="entry name" value="F16BPHPHTASE"/>
</dbReference>
<evidence type="ECO:0000256" key="7">
    <source>
        <dbReference type="ARBA" id="ARBA00022842"/>
    </source>
</evidence>
<name>A0A2C9D010_9HYPH</name>
<dbReference type="CDD" id="cd00354">
    <property type="entry name" value="FBPase"/>
    <property type="match status" value="1"/>
</dbReference>
<gene>
    <name evidence="13" type="primary">fbp_1</name>
    <name evidence="9" type="synonym">fbp</name>
    <name evidence="13" type="ORF">HDIA_0045</name>
</gene>
<comment type="subcellular location">
    <subcellularLocation>
        <location evidence="9">Cytoplasm</location>
    </subcellularLocation>
</comment>
<dbReference type="InterPro" id="IPR000146">
    <property type="entry name" value="FBPase_class-1"/>
</dbReference>
<dbReference type="Proteomes" id="UP000223606">
    <property type="component" value="Chromosome 1"/>
</dbReference>
<evidence type="ECO:0000256" key="3">
    <source>
        <dbReference type="ARBA" id="ARBA00010941"/>
    </source>
</evidence>
<evidence type="ECO:0000256" key="2">
    <source>
        <dbReference type="ARBA" id="ARBA00005215"/>
    </source>
</evidence>
<keyword evidence="14" id="KW-1185">Reference proteome</keyword>
<dbReference type="AlphaFoldDB" id="A0A2C9D010"/>
<feature type="domain" description="Fructose-1-6-bisphosphatase class I N-terminal" evidence="11">
    <location>
        <begin position="34"/>
        <end position="193"/>
    </location>
</feature>
<evidence type="ECO:0000259" key="12">
    <source>
        <dbReference type="Pfam" id="PF18913"/>
    </source>
</evidence>
<dbReference type="OrthoDB" id="9806756at2"/>
<dbReference type="PANTHER" id="PTHR11556">
    <property type="entry name" value="FRUCTOSE-1,6-BISPHOSPHATASE-RELATED"/>
    <property type="match status" value="1"/>
</dbReference>
<dbReference type="EC" id="3.1.3.11" evidence="9"/>
<dbReference type="Pfam" id="PF18913">
    <property type="entry name" value="FBPase_C"/>
    <property type="match status" value="1"/>
</dbReference>
<evidence type="ECO:0000256" key="9">
    <source>
        <dbReference type="HAMAP-Rule" id="MF_01855"/>
    </source>
</evidence>
<protein>
    <recommendedName>
        <fullName evidence="9">Fructose-1,6-bisphosphatase class 1</fullName>
        <shortName evidence="9">FBPase class 1</shortName>
        <ecNumber evidence="9">3.1.3.11</ecNumber>
    </recommendedName>
    <alternativeName>
        <fullName evidence="9">D-fructose-1,6-bisphosphate 1-phosphohydrolase class 1</fullName>
    </alternativeName>
</protein>
<dbReference type="PANTHER" id="PTHR11556:SF35">
    <property type="entry name" value="SEDOHEPTULOSE-1,7-BISPHOSPHATASE, CHLOROPLASTIC"/>
    <property type="match status" value="1"/>
</dbReference>
<dbReference type="RefSeq" id="WP_099553283.1">
    <property type="nucleotide sequence ID" value="NZ_LT960614.1"/>
</dbReference>
<evidence type="ECO:0000256" key="5">
    <source>
        <dbReference type="ARBA" id="ARBA00022723"/>
    </source>
</evidence>
<feature type="binding site" evidence="9">
    <location>
        <position position="122"/>
    </location>
    <ligand>
        <name>Mg(2+)</name>
        <dbReference type="ChEBI" id="CHEBI:18420"/>
        <label>2</label>
    </ligand>
</feature>
<evidence type="ECO:0000256" key="1">
    <source>
        <dbReference type="ARBA" id="ARBA00001273"/>
    </source>
</evidence>
<dbReference type="GO" id="GO:0000287">
    <property type="term" value="F:magnesium ion binding"/>
    <property type="evidence" value="ECO:0007669"/>
    <property type="project" value="UniProtKB-UniRule"/>
</dbReference>
<organism evidence="13 14">
    <name type="scientific">Hartmannibacter diazotrophicus</name>
    <dbReference type="NCBI Taxonomy" id="1482074"/>
    <lineage>
        <taxon>Bacteria</taxon>
        <taxon>Pseudomonadati</taxon>
        <taxon>Pseudomonadota</taxon>
        <taxon>Alphaproteobacteria</taxon>
        <taxon>Hyphomicrobiales</taxon>
        <taxon>Pleomorphomonadaceae</taxon>
        <taxon>Hartmannibacter</taxon>
    </lineage>
</organism>
<evidence type="ECO:0000256" key="6">
    <source>
        <dbReference type="ARBA" id="ARBA00022801"/>
    </source>
</evidence>
<dbReference type="GO" id="GO:0042132">
    <property type="term" value="F:fructose 1,6-bisphosphate 1-phosphatase activity"/>
    <property type="evidence" value="ECO:0007669"/>
    <property type="project" value="UniProtKB-UniRule"/>
</dbReference>
<reference evidence="14" key="1">
    <citation type="submission" date="2017-09" db="EMBL/GenBank/DDBJ databases">
        <title>Genome sequence of Nannocystis excedens DSM 71.</title>
        <authorList>
            <person name="Blom J."/>
        </authorList>
    </citation>
    <scope>NUCLEOTIDE SEQUENCE [LARGE SCALE GENOMIC DNA]</scope>
    <source>
        <strain evidence="14">type strain: E19</strain>
    </source>
</reference>
<comment type="pathway">
    <text evidence="2">Carbohydrate biosynthesis; Calvin cycle.</text>
</comment>
<dbReference type="PIRSF" id="PIRSF500210">
    <property type="entry name" value="FBPtase"/>
    <property type="match status" value="1"/>
</dbReference>
<evidence type="ECO:0000313" key="13">
    <source>
        <dbReference type="EMBL" id="SON53586.1"/>
    </source>
</evidence>
<keyword evidence="8 9" id="KW-0119">Carbohydrate metabolism</keyword>
<evidence type="ECO:0000259" key="11">
    <source>
        <dbReference type="Pfam" id="PF00316"/>
    </source>
</evidence>
<feature type="binding site" evidence="9">
    <location>
        <position position="124"/>
    </location>
    <ligand>
        <name>Mg(2+)</name>
        <dbReference type="ChEBI" id="CHEBI:18420"/>
        <label>1</label>
    </ligand>
</feature>
<dbReference type="GO" id="GO:0006000">
    <property type="term" value="P:fructose metabolic process"/>
    <property type="evidence" value="ECO:0007669"/>
    <property type="project" value="TreeGrafter"/>
</dbReference>
<evidence type="ECO:0000256" key="10">
    <source>
        <dbReference type="RuleBase" id="RU000508"/>
    </source>
</evidence>
<dbReference type="GO" id="GO:0006002">
    <property type="term" value="P:fructose 6-phosphate metabolic process"/>
    <property type="evidence" value="ECO:0007669"/>
    <property type="project" value="TreeGrafter"/>
</dbReference>
<dbReference type="KEGG" id="hdi:HDIA_0045"/>
<comment type="catalytic activity">
    <reaction evidence="1 9">
        <text>beta-D-fructose 1,6-bisphosphate + H2O = beta-D-fructose 6-phosphate + phosphate</text>
        <dbReference type="Rhea" id="RHEA:11064"/>
        <dbReference type="ChEBI" id="CHEBI:15377"/>
        <dbReference type="ChEBI" id="CHEBI:32966"/>
        <dbReference type="ChEBI" id="CHEBI:43474"/>
        <dbReference type="ChEBI" id="CHEBI:57634"/>
        <dbReference type="EC" id="3.1.3.11"/>
    </reaction>
</comment>
<comment type="caution">
    <text evidence="9">Lacks conserved residue(s) required for the propagation of feature annotation.</text>
</comment>
<feature type="binding site" evidence="9">
    <location>
        <position position="284"/>
    </location>
    <ligand>
        <name>Mg(2+)</name>
        <dbReference type="ChEBI" id="CHEBI:18420"/>
        <label>2</label>
    </ligand>
</feature>
<proteinExistence type="inferred from homology"/>
<feature type="binding site" evidence="9">
    <location>
        <position position="103"/>
    </location>
    <ligand>
        <name>Mg(2+)</name>
        <dbReference type="ChEBI" id="CHEBI:18420"/>
        <label>1</label>
    </ligand>
</feature>
<dbReference type="PROSITE" id="PS00124">
    <property type="entry name" value="FBPASE"/>
    <property type="match status" value="1"/>
</dbReference>
<dbReference type="InterPro" id="IPR044015">
    <property type="entry name" value="FBPase_C_dom"/>
</dbReference>
<comment type="cofactor">
    <cofactor evidence="9">
        <name>Mg(2+)</name>
        <dbReference type="ChEBI" id="CHEBI:18420"/>
    </cofactor>
    <text evidence="9">Binds 2 magnesium ions per subunit.</text>
</comment>
<accession>A0A2C9D010</accession>
<keyword evidence="7 9" id="KW-0460">Magnesium</keyword>
<dbReference type="SUPFAM" id="SSF56655">
    <property type="entry name" value="Carbohydrate phosphatase"/>
    <property type="match status" value="1"/>
</dbReference>
<dbReference type="HAMAP" id="MF_01855">
    <property type="entry name" value="FBPase_class1"/>
    <property type="match status" value="1"/>
</dbReference>
<evidence type="ECO:0000256" key="8">
    <source>
        <dbReference type="ARBA" id="ARBA00023277"/>
    </source>
</evidence>
<comment type="similarity">
    <text evidence="3 9 10">Belongs to the FBPase class 1 family.</text>
</comment>
<keyword evidence="4 9" id="KW-0963">Cytoplasm</keyword>
<dbReference type="InterPro" id="IPR028343">
    <property type="entry name" value="FBPtase"/>
</dbReference>
<dbReference type="Pfam" id="PF00316">
    <property type="entry name" value="FBPase"/>
    <property type="match status" value="1"/>
</dbReference>
<feature type="domain" description="Fructose-1-6-bisphosphatase class 1 C-terminal" evidence="12">
    <location>
        <begin position="203"/>
        <end position="332"/>
    </location>
</feature>
<comment type="subunit">
    <text evidence="9">Homotetramer.</text>
</comment>
<dbReference type="Gene3D" id="3.40.190.80">
    <property type="match status" value="1"/>
</dbReference>
<dbReference type="GO" id="GO:0006094">
    <property type="term" value="P:gluconeogenesis"/>
    <property type="evidence" value="ECO:0007669"/>
    <property type="project" value="UniProtKB-UniRule"/>
</dbReference>
<dbReference type="InterPro" id="IPR033391">
    <property type="entry name" value="FBPase_N"/>
</dbReference>
<evidence type="ECO:0000256" key="4">
    <source>
        <dbReference type="ARBA" id="ARBA00022490"/>
    </source>
</evidence>
<dbReference type="InterPro" id="IPR020548">
    <property type="entry name" value="Fructose_bisphosphatase_AS"/>
</dbReference>